<evidence type="ECO:0000313" key="14">
    <source>
        <dbReference type="Proteomes" id="UP000217199"/>
    </source>
</evidence>
<evidence type="ECO:0000256" key="1">
    <source>
        <dbReference type="ARBA" id="ARBA00002490"/>
    </source>
</evidence>
<evidence type="ECO:0000256" key="8">
    <source>
        <dbReference type="ARBA" id="ARBA00022989"/>
    </source>
</evidence>
<feature type="region of interest" description="Disordered" evidence="11">
    <location>
        <begin position="87"/>
        <end position="123"/>
    </location>
</feature>
<keyword evidence="8 12" id="KW-1133">Transmembrane helix</keyword>
<evidence type="ECO:0000256" key="11">
    <source>
        <dbReference type="SAM" id="MobiDB-lite"/>
    </source>
</evidence>
<dbReference type="Pfam" id="PF14138">
    <property type="entry name" value="COX16"/>
    <property type="match status" value="1"/>
</dbReference>
<comment type="caution">
    <text evidence="13">The sequence shown here is derived from an EMBL/GenBank/DDBJ whole genome shotgun (WGS) entry which is preliminary data.</text>
</comment>
<evidence type="ECO:0000256" key="2">
    <source>
        <dbReference type="ARBA" id="ARBA00004434"/>
    </source>
</evidence>
<dbReference type="OrthoDB" id="5516033at2759"/>
<dbReference type="PANTHER" id="PTHR17130:SF14">
    <property type="entry name" value="CYTOCHROME C OXIDASE ASSEMBLY PROTEIN COX16 HOMOLOG, MITOCHONDRIAL"/>
    <property type="match status" value="1"/>
</dbReference>
<feature type="compositionally biased region" description="Basic and acidic residues" evidence="11">
    <location>
        <begin position="90"/>
        <end position="100"/>
    </location>
</feature>
<evidence type="ECO:0000256" key="7">
    <source>
        <dbReference type="ARBA" id="ARBA00022792"/>
    </source>
</evidence>
<dbReference type="AlphaFoldDB" id="A0A286UW35"/>
<accession>A0A286UW35</accession>
<keyword evidence="10 12" id="KW-0472">Membrane</keyword>
<proteinExistence type="inferred from homology"/>
<dbReference type="EMBL" id="NBII01000001">
    <property type="protein sequence ID" value="PAV23754.1"/>
    <property type="molecule type" value="Genomic_DNA"/>
</dbReference>
<dbReference type="InParanoid" id="A0A286UW35"/>
<protein>
    <recommendedName>
        <fullName evidence="4">Cytochrome c oxidase assembly protein COX16, mitochondrial</fullName>
    </recommendedName>
    <alternativeName>
        <fullName evidence="5">Cytochrome c oxidase assembly protein cox16, mitochondrial</fullName>
    </alternativeName>
</protein>
<evidence type="ECO:0000256" key="10">
    <source>
        <dbReference type="ARBA" id="ARBA00023136"/>
    </source>
</evidence>
<evidence type="ECO:0000313" key="13">
    <source>
        <dbReference type="EMBL" id="PAV23754.1"/>
    </source>
</evidence>
<gene>
    <name evidence="13" type="ORF">PNOK_0082200</name>
</gene>
<comment type="similarity">
    <text evidence="3">Belongs to the COX16 family.</text>
</comment>
<comment type="function">
    <text evidence="1">Required for the assembly of the mitochondrial respiratory chain complex IV (CIV), also known as cytochrome c oxidase. May participate in merging the COX1 and COX2 assembly lines.</text>
</comment>
<evidence type="ECO:0000256" key="6">
    <source>
        <dbReference type="ARBA" id="ARBA00022692"/>
    </source>
</evidence>
<keyword evidence="9" id="KW-0496">Mitochondrion</keyword>
<evidence type="ECO:0000256" key="3">
    <source>
        <dbReference type="ARBA" id="ARBA00008370"/>
    </source>
</evidence>
<dbReference type="Proteomes" id="UP000217199">
    <property type="component" value="Unassembled WGS sequence"/>
</dbReference>
<dbReference type="PANTHER" id="PTHR17130">
    <property type="entry name" value="MITOCHONDRIAL OUTER MEMBRANE PROTEIN 25"/>
    <property type="match status" value="1"/>
</dbReference>
<evidence type="ECO:0000256" key="5">
    <source>
        <dbReference type="ARBA" id="ARBA00019222"/>
    </source>
</evidence>
<dbReference type="FunCoup" id="A0A286UW35">
    <property type="interactions" value="19"/>
</dbReference>
<evidence type="ECO:0000256" key="9">
    <source>
        <dbReference type="ARBA" id="ARBA00023128"/>
    </source>
</evidence>
<dbReference type="GO" id="GO:0005743">
    <property type="term" value="C:mitochondrial inner membrane"/>
    <property type="evidence" value="ECO:0007669"/>
    <property type="project" value="UniProtKB-SubCell"/>
</dbReference>
<sequence length="123" mass="14148">MPSLPSNPLNQSPLNGRIRKNPLLFGIPFVMIIVGASFAMTAFTQTRYDLQSQRRSNISKEEELGLKKNRKKIDIREEYYRIQSAANEDWEPKRVERPKGVPEWGVAPSEPSTPPRNAEINRR</sequence>
<keyword evidence="14" id="KW-1185">Reference proteome</keyword>
<comment type="subcellular location">
    <subcellularLocation>
        <location evidence="2">Mitochondrion inner membrane</location>
        <topology evidence="2">Single-pass membrane protein</topology>
    </subcellularLocation>
</comment>
<dbReference type="STRING" id="2282107.A0A286UW35"/>
<evidence type="ECO:0000256" key="4">
    <source>
        <dbReference type="ARBA" id="ARBA00015368"/>
    </source>
</evidence>
<name>A0A286UW35_9AGAM</name>
<evidence type="ECO:0000256" key="12">
    <source>
        <dbReference type="SAM" id="Phobius"/>
    </source>
</evidence>
<feature type="transmembrane region" description="Helical" evidence="12">
    <location>
        <begin position="23"/>
        <end position="44"/>
    </location>
</feature>
<dbReference type="InterPro" id="IPR020164">
    <property type="entry name" value="Cyt_c_Oxase_assmbl_COX16"/>
</dbReference>
<reference evidence="13 14" key="1">
    <citation type="journal article" date="2017" name="Mol. Ecol.">
        <title>Comparative and population genomic landscape of Phellinus noxius: A hypervariable fungus causing root rot in trees.</title>
        <authorList>
            <person name="Chung C.L."/>
            <person name="Lee T.J."/>
            <person name="Akiba M."/>
            <person name="Lee H.H."/>
            <person name="Kuo T.H."/>
            <person name="Liu D."/>
            <person name="Ke H.M."/>
            <person name="Yokoi T."/>
            <person name="Roa M.B."/>
            <person name="Lu M.J."/>
            <person name="Chang Y.Y."/>
            <person name="Ann P.J."/>
            <person name="Tsai J.N."/>
            <person name="Chen C.Y."/>
            <person name="Tzean S.S."/>
            <person name="Ota Y."/>
            <person name="Hattori T."/>
            <person name="Sahashi N."/>
            <person name="Liou R.F."/>
            <person name="Kikuchi T."/>
            <person name="Tsai I.J."/>
        </authorList>
    </citation>
    <scope>NUCLEOTIDE SEQUENCE [LARGE SCALE GENOMIC DNA]</scope>
    <source>
        <strain evidence="13 14">FFPRI411160</strain>
    </source>
</reference>
<organism evidence="13 14">
    <name type="scientific">Pyrrhoderma noxium</name>
    <dbReference type="NCBI Taxonomy" id="2282107"/>
    <lineage>
        <taxon>Eukaryota</taxon>
        <taxon>Fungi</taxon>
        <taxon>Dikarya</taxon>
        <taxon>Basidiomycota</taxon>
        <taxon>Agaricomycotina</taxon>
        <taxon>Agaricomycetes</taxon>
        <taxon>Hymenochaetales</taxon>
        <taxon>Hymenochaetaceae</taxon>
        <taxon>Pyrrhoderma</taxon>
    </lineage>
</organism>
<dbReference type="GO" id="GO:0033617">
    <property type="term" value="P:mitochondrial respiratory chain complex IV assembly"/>
    <property type="evidence" value="ECO:0007669"/>
    <property type="project" value="TreeGrafter"/>
</dbReference>
<keyword evidence="6 12" id="KW-0812">Transmembrane</keyword>
<keyword evidence="7" id="KW-0999">Mitochondrion inner membrane</keyword>